<dbReference type="PANTHER" id="PTHR34706:SF1">
    <property type="entry name" value="VWFA DOMAIN-CONTAINING PROTEIN"/>
    <property type="match status" value="1"/>
</dbReference>
<name>A0ABR3PTY5_9TREE</name>
<dbReference type="Gene3D" id="3.40.50.410">
    <property type="entry name" value="von Willebrand factor, type A domain"/>
    <property type="match status" value="1"/>
</dbReference>
<evidence type="ECO:0000259" key="2">
    <source>
        <dbReference type="PROSITE" id="PS50234"/>
    </source>
</evidence>
<organism evidence="3 4">
    <name type="scientific">Vanrija albida</name>
    <dbReference type="NCBI Taxonomy" id="181172"/>
    <lineage>
        <taxon>Eukaryota</taxon>
        <taxon>Fungi</taxon>
        <taxon>Dikarya</taxon>
        <taxon>Basidiomycota</taxon>
        <taxon>Agaricomycotina</taxon>
        <taxon>Tremellomycetes</taxon>
        <taxon>Trichosporonales</taxon>
        <taxon>Trichosporonaceae</taxon>
        <taxon>Vanrija</taxon>
    </lineage>
</organism>
<feature type="region of interest" description="Disordered" evidence="1">
    <location>
        <begin position="180"/>
        <end position="199"/>
    </location>
</feature>
<gene>
    <name evidence="3" type="ORF">Q8F55_007594</name>
</gene>
<evidence type="ECO:0000313" key="4">
    <source>
        <dbReference type="Proteomes" id="UP001565368"/>
    </source>
</evidence>
<dbReference type="GeneID" id="95988637"/>
<sequence length="405" mass="44317">MTQHVRFSPDDITSSYGLIKRLRDLRTTDQQYTAVNYYVRNKLDKGRDINLIEEKLCGIEEKCKVYGHIQDKTGEAFVRVRREHNLRPSAYFAGVEAAAARRRQMEPVTRVESHSNGGAPPPYPYAVTMPIQDVYPYAPAAPAGAGWPIDMSPPAASPPLQSPPAPPAPQVAPLEKRESIPGVPSSLLPPLSPTRVAEEDDPLSRIADYNTVFLVDDSEAMTPARWEQARAAVMSVVAKIRPYAAVDIAFVNNEVTGDGLVSVEEVETLFEVVQPEGSTPTAERISAMLSAYMTALEAVPDSKALNLIVLSGWEAPTDGIKDALAATARQLDEGGFPVSRVYLQMVQIGNDLDAVMALMRFEQALGERYALMLDTNTYDAKEVAGEKALRILLRRVGRGRRVGVA</sequence>
<feature type="region of interest" description="Disordered" evidence="1">
    <location>
        <begin position="152"/>
        <end position="175"/>
    </location>
</feature>
<evidence type="ECO:0000313" key="3">
    <source>
        <dbReference type="EMBL" id="KAL1405914.1"/>
    </source>
</evidence>
<comment type="caution">
    <text evidence="3">The sequence shown here is derived from an EMBL/GenBank/DDBJ whole genome shotgun (WGS) entry which is preliminary data.</text>
</comment>
<evidence type="ECO:0000256" key="1">
    <source>
        <dbReference type="SAM" id="MobiDB-lite"/>
    </source>
</evidence>
<reference evidence="3 4" key="1">
    <citation type="submission" date="2023-08" db="EMBL/GenBank/DDBJ databases">
        <title>Annotated Genome Sequence of Vanrija albida AlHP1.</title>
        <authorList>
            <person name="Herzog R."/>
        </authorList>
    </citation>
    <scope>NUCLEOTIDE SEQUENCE [LARGE SCALE GENOMIC DNA]</scope>
    <source>
        <strain evidence="3 4">AlHP1</strain>
    </source>
</reference>
<feature type="domain" description="VWFA" evidence="2">
    <location>
        <begin position="210"/>
        <end position="396"/>
    </location>
</feature>
<proteinExistence type="predicted"/>
<dbReference type="PROSITE" id="PS50234">
    <property type="entry name" value="VWFA"/>
    <property type="match status" value="1"/>
</dbReference>
<feature type="compositionally biased region" description="Pro residues" evidence="1">
    <location>
        <begin position="155"/>
        <end position="170"/>
    </location>
</feature>
<protein>
    <recommendedName>
        <fullName evidence="2">VWFA domain-containing protein</fullName>
    </recommendedName>
</protein>
<dbReference type="Proteomes" id="UP001565368">
    <property type="component" value="Unassembled WGS sequence"/>
</dbReference>
<dbReference type="EMBL" id="JBBXJM010000006">
    <property type="protein sequence ID" value="KAL1405914.1"/>
    <property type="molecule type" value="Genomic_DNA"/>
</dbReference>
<keyword evidence="4" id="KW-1185">Reference proteome</keyword>
<dbReference type="InterPro" id="IPR036465">
    <property type="entry name" value="vWFA_dom_sf"/>
</dbReference>
<dbReference type="PANTHER" id="PTHR34706">
    <property type="entry name" value="SLR1338 PROTEIN"/>
    <property type="match status" value="1"/>
</dbReference>
<dbReference type="InterPro" id="IPR002035">
    <property type="entry name" value="VWF_A"/>
</dbReference>
<dbReference type="RefSeq" id="XP_069205858.1">
    <property type="nucleotide sequence ID" value="XM_069356017.1"/>
</dbReference>
<accession>A0ABR3PTY5</accession>
<dbReference type="SUPFAM" id="SSF53300">
    <property type="entry name" value="vWA-like"/>
    <property type="match status" value="1"/>
</dbReference>